<dbReference type="InterPro" id="IPR045860">
    <property type="entry name" value="Snake_toxin-like_sf"/>
</dbReference>
<keyword evidence="5" id="KW-0325">Glycoprotein</keyword>
<comment type="subcellular location">
    <subcellularLocation>
        <location evidence="1">Cell membrane</location>
    </subcellularLocation>
</comment>
<reference evidence="7" key="2">
    <citation type="submission" date="2025-08" db="UniProtKB">
        <authorList>
            <consortium name="Ensembl"/>
        </authorList>
    </citation>
    <scope>IDENTIFICATION</scope>
    <source>
        <strain evidence="7">broiler</strain>
    </source>
</reference>
<evidence type="ECO:0000256" key="3">
    <source>
        <dbReference type="ARBA" id="ARBA00022729"/>
    </source>
</evidence>
<keyword evidence="8" id="KW-1185">Reference proteome</keyword>
<accession>A0A8V0XWY0</accession>
<dbReference type="GO" id="GO:0005886">
    <property type="term" value="C:plasma membrane"/>
    <property type="evidence" value="ECO:0000318"/>
    <property type="project" value="GO_Central"/>
</dbReference>
<evidence type="ECO:0000313" key="8">
    <source>
        <dbReference type="Proteomes" id="UP000000539"/>
    </source>
</evidence>
<feature type="domain" description="UPAR/Ly6" evidence="6">
    <location>
        <begin position="57"/>
        <end position="142"/>
    </location>
</feature>
<dbReference type="GO" id="GO:0030548">
    <property type="term" value="F:acetylcholine receptor regulator activity"/>
    <property type="evidence" value="ECO:0000318"/>
    <property type="project" value="GO_Central"/>
</dbReference>
<dbReference type="GO" id="GO:0033130">
    <property type="term" value="F:acetylcholine receptor binding"/>
    <property type="evidence" value="ECO:0000318"/>
    <property type="project" value="GO_Central"/>
</dbReference>
<keyword evidence="3" id="KW-0732">Signal</keyword>
<protein>
    <submittedName>
        <fullName evidence="7">Glycosylphosphatidylinositol anchored high density lipoprotein binding protein 1</fullName>
    </submittedName>
</protein>
<dbReference type="InterPro" id="IPR051110">
    <property type="entry name" value="Ly-6/neurotoxin-like_GPI-ap"/>
</dbReference>
<dbReference type="PANTHER" id="PTHR16983">
    <property type="entry name" value="UPAR/LY6 DOMAIN-CONTAINING PROTEIN"/>
    <property type="match status" value="1"/>
</dbReference>
<evidence type="ECO:0000256" key="2">
    <source>
        <dbReference type="ARBA" id="ARBA00022475"/>
    </source>
</evidence>
<dbReference type="PANTHER" id="PTHR16983:SF1">
    <property type="entry name" value="PROSTATE STEM CELL ANTIGEN"/>
    <property type="match status" value="1"/>
</dbReference>
<dbReference type="Pfam" id="PF00087">
    <property type="entry name" value="Toxin_TOLIP"/>
    <property type="match status" value="1"/>
</dbReference>
<evidence type="ECO:0000259" key="6">
    <source>
        <dbReference type="SMART" id="SM00134"/>
    </source>
</evidence>
<dbReference type="OrthoDB" id="5945173at2759"/>
<gene>
    <name evidence="7" type="primary">GPIHBP1</name>
</gene>
<dbReference type="FunCoup" id="A0A8V0XWY0">
    <property type="interactions" value="2"/>
</dbReference>
<evidence type="ECO:0000313" key="7">
    <source>
        <dbReference type="Ensembl" id="ENSGALP00010010508.1"/>
    </source>
</evidence>
<dbReference type="InterPro" id="IPR016054">
    <property type="entry name" value="LY6_UPA_recep-like"/>
</dbReference>
<dbReference type="CDD" id="cd23573">
    <property type="entry name" value="TFP_LU_ECD_PSCA"/>
    <property type="match status" value="1"/>
</dbReference>
<proteinExistence type="evidence at protein level"/>
<sequence>MEENSHGLTKENSHVSAYKVPHEETTHTQHKGGHPKMKVFFILLLAAILCTDPGSSLQCYSCKTKLSNSNCQATMNCKENEMCKTDVIRVIGFFSIISKGCEASCQEDYQDFKVGNRNVSCCSTNLCNVNAAGSVRSSYGMAAGISASLLWTFLNNRL</sequence>
<dbReference type="GO" id="GO:0095500">
    <property type="term" value="P:acetylcholine receptor signaling pathway"/>
    <property type="evidence" value="ECO:0000318"/>
    <property type="project" value="GO_Central"/>
</dbReference>
<reference evidence="7" key="1">
    <citation type="submission" date="2020-11" db="EMBL/GenBank/DDBJ databases">
        <title>Gallus gallus (Chicken) genome, bGalGal1, GRCg7b, maternal haplotype autosomes + Z &amp; W.</title>
        <authorList>
            <person name="Warren W."/>
            <person name="Formenti G."/>
            <person name="Fedrigo O."/>
            <person name="Haase B."/>
            <person name="Mountcastle J."/>
            <person name="Balacco J."/>
            <person name="Tracey A."/>
            <person name="Schneider V."/>
            <person name="Okimoto R."/>
            <person name="Cheng H."/>
            <person name="Hawken R."/>
            <person name="Howe K."/>
            <person name="Jarvis E.D."/>
        </authorList>
    </citation>
    <scope>NUCLEOTIDE SEQUENCE [LARGE SCALE GENOMIC DNA]</scope>
    <source>
        <strain evidence="7">Broiler</strain>
    </source>
</reference>
<evidence type="ECO:0007829" key="9">
    <source>
        <dbReference type="PeptideAtlas" id="A0A8V0XWY0"/>
    </source>
</evidence>
<dbReference type="Proteomes" id="UP000000539">
    <property type="component" value="Chromosome 2"/>
</dbReference>
<dbReference type="SUPFAM" id="SSF57302">
    <property type="entry name" value="Snake toxin-like"/>
    <property type="match status" value="1"/>
</dbReference>
<evidence type="ECO:0000256" key="4">
    <source>
        <dbReference type="ARBA" id="ARBA00023136"/>
    </source>
</evidence>
<dbReference type="Ensembl" id="ENSGALT00010018959.1">
    <property type="protein sequence ID" value="ENSGALP00010010508.1"/>
    <property type="gene ID" value="ENSGALG00010007954.1"/>
</dbReference>
<keyword evidence="2" id="KW-1003">Cell membrane</keyword>
<keyword evidence="9" id="KW-1267">Proteomics identification</keyword>
<dbReference type="Gene3D" id="2.10.60.10">
    <property type="entry name" value="CD59"/>
    <property type="match status" value="1"/>
</dbReference>
<dbReference type="InterPro" id="IPR035076">
    <property type="entry name" value="Toxin/TOLIP"/>
</dbReference>
<evidence type="ECO:0000256" key="1">
    <source>
        <dbReference type="ARBA" id="ARBA00004236"/>
    </source>
</evidence>
<dbReference type="AlphaFoldDB" id="A0A8V0XWY0"/>
<evidence type="ECO:0000256" key="5">
    <source>
        <dbReference type="ARBA" id="ARBA00023180"/>
    </source>
</evidence>
<dbReference type="GO" id="GO:0030154">
    <property type="term" value="P:cell differentiation"/>
    <property type="evidence" value="ECO:0007669"/>
    <property type="project" value="UniProtKB-ARBA"/>
</dbReference>
<dbReference type="GO" id="GO:0045202">
    <property type="term" value="C:synapse"/>
    <property type="evidence" value="ECO:0007669"/>
    <property type="project" value="GOC"/>
</dbReference>
<dbReference type="SMART" id="SM00134">
    <property type="entry name" value="LU"/>
    <property type="match status" value="1"/>
</dbReference>
<reference evidence="7" key="3">
    <citation type="submission" date="2025-09" db="UniProtKB">
        <authorList>
            <consortium name="Ensembl"/>
        </authorList>
    </citation>
    <scope>IDENTIFICATION</scope>
    <source>
        <strain evidence="7">broiler</strain>
    </source>
</reference>
<dbReference type="GeneTree" id="ENSGT00940000153378"/>
<keyword evidence="4" id="KW-0472">Membrane</keyword>
<name>A0A8V0XWY0_CHICK</name>
<organism evidence="7 8">
    <name type="scientific">Gallus gallus</name>
    <name type="common">Chicken</name>
    <dbReference type="NCBI Taxonomy" id="9031"/>
    <lineage>
        <taxon>Eukaryota</taxon>
        <taxon>Metazoa</taxon>
        <taxon>Chordata</taxon>
        <taxon>Craniata</taxon>
        <taxon>Vertebrata</taxon>
        <taxon>Euteleostomi</taxon>
        <taxon>Archelosauria</taxon>
        <taxon>Archosauria</taxon>
        <taxon>Dinosauria</taxon>
        <taxon>Saurischia</taxon>
        <taxon>Theropoda</taxon>
        <taxon>Coelurosauria</taxon>
        <taxon>Aves</taxon>
        <taxon>Neognathae</taxon>
        <taxon>Galloanserae</taxon>
        <taxon>Galliformes</taxon>
        <taxon>Phasianidae</taxon>
        <taxon>Phasianinae</taxon>
        <taxon>Gallus</taxon>
    </lineage>
</organism>
<dbReference type="FunFam" id="2.10.60.10:FF:000003">
    <property type="entry name" value="lymphocyte antigen 6E isoform X1"/>
    <property type="match status" value="1"/>
</dbReference>